<feature type="signal peptide" evidence="1">
    <location>
        <begin position="1"/>
        <end position="23"/>
    </location>
</feature>
<evidence type="ECO:0000256" key="1">
    <source>
        <dbReference type="SAM" id="SignalP"/>
    </source>
</evidence>
<dbReference type="Proteomes" id="UP000278085">
    <property type="component" value="Unassembled WGS sequence"/>
</dbReference>
<protein>
    <submittedName>
        <fullName evidence="3">DUF1311 domain-containing protein</fullName>
    </submittedName>
</protein>
<name>A0A430HGG3_9BURK</name>
<dbReference type="InterPro" id="IPR009739">
    <property type="entry name" value="LprI-like_N"/>
</dbReference>
<reference evidence="3 4" key="1">
    <citation type="submission" date="2018-12" db="EMBL/GenBank/DDBJ databases">
        <authorList>
            <person name="Yang E."/>
        </authorList>
    </citation>
    <scope>NUCLEOTIDE SEQUENCE [LARGE SCALE GENOMIC DNA]</scope>
    <source>
        <strain evidence="3 4">SOD</strain>
    </source>
</reference>
<evidence type="ECO:0000313" key="4">
    <source>
        <dbReference type="Proteomes" id="UP000278085"/>
    </source>
</evidence>
<dbReference type="Gene3D" id="1.20.1270.180">
    <property type="match status" value="1"/>
</dbReference>
<evidence type="ECO:0000259" key="2">
    <source>
        <dbReference type="Pfam" id="PF07007"/>
    </source>
</evidence>
<comment type="caution">
    <text evidence="3">The sequence shown here is derived from an EMBL/GenBank/DDBJ whole genome shotgun (WGS) entry which is preliminary data.</text>
</comment>
<organism evidence="3 4">
    <name type="scientific">Massilia atriviolacea</name>
    <dbReference type="NCBI Taxonomy" id="2495579"/>
    <lineage>
        <taxon>Bacteria</taxon>
        <taxon>Pseudomonadati</taxon>
        <taxon>Pseudomonadota</taxon>
        <taxon>Betaproteobacteria</taxon>
        <taxon>Burkholderiales</taxon>
        <taxon>Oxalobacteraceae</taxon>
        <taxon>Telluria group</taxon>
        <taxon>Massilia</taxon>
    </lineage>
</organism>
<feature type="chain" id="PRO_5019484403" evidence="1">
    <location>
        <begin position="24"/>
        <end position="155"/>
    </location>
</feature>
<evidence type="ECO:0000313" key="3">
    <source>
        <dbReference type="EMBL" id="RSZ56601.1"/>
    </source>
</evidence>
<dbReference type="Pfam" id="PF07007">
    <property type="entry name" value="LprI"/>
    <property type="match status" value="1"/>
</dbReference>
<dbReference type="EMBL" id="RXLQ01000014">
    <property type="protein sequence ID" value="RSZ56601.1"/>
    <property type="molecule type" value="Genomic_DNA"/>
</dbReference>
<accession>A0A430HGG3</accession>
<dbReference type="OrthoDB" id="7340239at2"/>
<feature type="domain" description="Lysozyme inhibitor LprI-like N-terminal" evidence="2">
    <location>
        <begin position="61"/>
        <end position="144"/>
    </location>
</feature>
<proteinExistence type="predicted"/>
<gene>
    <name evidence="3" type="ORF">EJB06_23510</name>
</gene>
<keyword evidence="1" id="KW-0732">Signal</keyword>
<keyword evidence="4" id="KW-1185">Reference proteome</keyword>
<dbReference type="AlphaFoldDB" id="A0A430HGG3"/>
<sequence length="155" mass="17436">MNVPAMKYLLLSIALFAGAAARAEPPMSESMIRAVATKMGTTPAEVRRRIGADRCERVVDEMIGCSTVYLRANEIRMEEQLARAQQRLPDAKEREKLDRAQQAWIAFRDASCAYQERAHAGRTAYPLMETACQSLMTEERTRTLRGYADCRSQGC</sequence>